<proteinExistence type="predicted"/>
<organism evidence="1 2">
    <name type="scientific">Pocillopora damicornis</name>
    <name type="common">Cauliflower coral</name>
    <name type="synonym">Millepora damicornis</name>
    <dbReference type="NCBI Taxonomy" id="46731"/>
    <lineage>
        <taxon>Eukaryota</taxon>
        <taxon>Metazoa</taxon>
        <taxon>Cnidaria</taxon>
        <taxon>Anthozoa</taxon>
        <taxon>Hexacorallia</taxon>
        <taxon>Scleractinia</taxon>
        <taxon>Astrocoeniina</taxon>
        <taxon>Pocilloporidae</taxon>
        <taxon>Pocillopora</taxon>
    </lineage>
</organism>
<dbReference type="AlphaFoldDB" id="A0A3M6UQM0"/>
<gene>
    <name evidence="1" type="ORF">pdam_00015646</name>
</gene>
<accession>A0A3M6UQM0</accession>
<reference evidence="1 2" key="1">
    <citation type="journal article" date="2018" name="Sci. Rep.">
        <title>Comparative analysis of the Pocillopora damicornis genome highlights role of immune system in coral evolution.</title>
        <authorList>
            <person name="Cunning R."/>
            <person name="Bay R.A."/>
            <person name="Gillette P."/>
            <person name="Baker A.C."/>
            <person name="Traylor-Knowles N."/>
        </authorList>
    </citation>
    <scope>NUCLEOTIDE SEQUENCE [LARGE SCALE GENOMIC DNA]</scope>
    <source>
        <strain evidence="1">RSMAS</strain>
        <tissue evidence="1">Whole animal</tissue>
    </source>
</reference>
<evidence type="ECO:0000313" key="2">
    <source>
        <dbReference type="Proteomes" id="UP000275408"/>
    </source>
</evidence>
<dbReference type="EMBL" id="RCHS01000981">
    <property type="protein sequence ID" value="RMX55935.1"/>
    <property type="molecule type" value="Genomic_DNA"/>
</dbReference>
<keyword evidence="2" id="KW-1185">Reference proteome</keyword>
<evidence type="ECO:0000313" key="1">
    <source>
        <dbReference type="EMBL" id="RMX55935.1"/>
    </source>
</evidence>
<name>A0A3M6UQM0_POCDA</name>
<sequence length="104" mass="11864">MPYGVFMKPETLVTTMKICKTVTRSVLPGKLQKAIRSNVKREIITTEERDQAVHVMKTEILAGLFHCLKLPNKERHQSCPATSRCKYKNGLPCPNKPHHDIHKS</sequence>
<comment type="caution">
    <text evidence="1">The sequence shown here is derived from an EMBL/GenBank/DDBJ whole genome shotgun (WGS) entry which is preliminary data.</text>
</comment>
<protein>
    <submittedName>
        <fullName evidence="1">Uncharacterized protein</fullName>
    </submittedName>
</protein>
<dbReference type="Proteomes" id="UP000275408">
    <property type="component" value="Unassembled WGS sequence"/>
</dbReference>